<organism evidence="5 6">
    <name type="scientific">Neohortaea acidophila</name>
    <dbReference type="NCBI Taxonomy" id="245834"/>
    <lineage>
        <taxon>Eukaryota</taxon>
        <taxon>Fungi</taxon>
        <taxon>Dikarya</taxon>
        <taxon>Ascomycota</taxon>
        <taxon>Pezizomycotina</taxon>
        <taxon>Dothideomycetes</taxon>
        <taxon>Dothideomycetidae</taxon>
        <taxon>Mycosphaerellales</taxon>
        <taxon>Teratosphaeriaceae</taxon>
        <taxon>Neohortaea</taxon>
    </lineage>
</organism>
<evidence type="ECO:0000313" key="6">
    <source>
        <dbReference type="Proteomes" id="UP000799767"/>
    </source>
</evidence>
<keyword evidence="3" id="KW-0067">ATP-binding</keyword>
<keyword evidence="6" id="KW-1185">Reference proteome</keyword>
<dbReference type="Gene3D" id="3.30.470.20">
    <property type="entry name" value="ATP-grasp fold, B domain"/>
    <property type="match status" value="1"/>
</dbReference>
<dbReference type="SUPFAM" id="SSF56059">
    <property type="entry name" value="Glutathione synthetase ATP-binding domain-like"/>
    <property type="match status" value="1"/>
</dbReference>
<dbReference type="Pfam" id="PF07478">
    <property type="entry name" value="Dala_Dala_lig_C"/>
    <property type="match status" value="1"/>
</dbReference>
<dbReference type="EMBL" id="MU001638">
    <property type="protein sequence ID" value="KAF2481351.1"/>
    <property type="molecule type" value="Genomic_DNA"/>
</dbReference>
<evidence type="ECO:0000256" key="2">
    <source>
        <dbReference type="ARBA" id="ARBA00022598"/>
    </source>
</evidence>
<gene>
    <name evidence="5" type="ORF">BDY17DRAFT_326047</name>
</gene>
<dbReference type="Proteomes" id="UP000799767">
    <property type="component" value="Unassembled WGS sequence"/>
</dbReference>
<dbReference type="AlphaFoldDB" id="A0A6A6PNS9"/>
<dbReference type="GO" id="GO:0005524">
    <property type="term" value="F:ATP binding"/>
    <property type="evidence" value="ECO:0007669"/>
    <property type="project" value="UniProtKB-UniRule"/>
</dbReference>
<proteinExistence type="inferred from homology"/>
<evidence type="ECO:0000259" key="4">
    <source>
        <dbReference type="PROSITE" id="PS50975"/>
    </source>
</evidence>
<keyword evidence="2 5" id="KW-0436">Ligase</keyword>
<dbReference type="InterPro" id="IPR011761">
    <property type="entry name" value="ATP-grasp"/>
</dbReference>
<sequence>MFRRARLSRITRTPIVCSIASTRGLRILASPKHHPHTRIAVLYQAVEPPVVNGLRKPKKPGGYRDSGADICYVLRQHGHDVITEAEQPSPLQDDGWCFPDTERGIKAAIDRGATHLWANTTLFAAHPLQASEALDRYAPRLRVVGQPPLLVDAFDDKNFVNALLRRTARFTLPDSRILDCADTALVLGMRYPVVGKPIRGRGSHGVKLCRNEGTLRAHLESLLKESPLVMVEEYLPGEEGTVTIMPPSSDHPGYWSLPLVVRFNHEDGIAPYNGVVAVTSNSRILSDEELQADPTYADICKQCEHVAEMLRVTAPIRIDVRRVTKEKGSKFAMFDINMKPNQTGPGRPGREDQASLTAMAATKLGWDYGALLMHVLGSAPTLKELRSISLN</sequence>
<comment type="similarity">
    <text evidence="1">Belongs to the D-alanine--D-alanine ligase family.</text>
</comment>
<evidence type="ECO:0000256" key="1">
    <source>
        <dbReference type="ARBA" id="ARBA00010871"/>
    </source>
</evidence>
<dbReference type="OrthoDB" id="422362at2759"/>
<dbReference type="InterPro" id="IPR013815">
    <property type="entry name" value="ATP_grasp_subdomain_1"/>
</dbReference>
<evidence type="ECO:0000313" key="5">
    <source>
        <dbReference type="EMBL" id="KAF2481351.1"/>
    </source>
</evidence>
<dbReference type="PANTHER" id="PTHR23132">
    <property type="entry name" value="D-ALANINE--D-ALANINE LIGASE"/>
    <property type="match status" value="1"/>
</dbReference>
<evidence type="ECO:0000256" key="3">
    <source>
        <dbReference type="PROSITE-ProRule" id="PRU00409"/>
    </source>
</evidence>
<dbReference type="PROSITE" id="PS50975">
    <property type="entry name" value="ATP_GRASP"/>
    <property type="match status" value="1"/>
</dbReference>
<dbReference type="GO" id="GO:0008716">
    <property type="term" value="F:D-alanine-D-alanine ligase activity"/>
    <property type="evidence" value="ECO:0007669"/>
    <property type="project" value="InterPro"/>
</dbReference>
<dbReference type="InterPro" id="IPR011095">
    <property type="entry name" value="Dala_Dala_lig_C"/>
</dbReference>
<dbReference type="GeneID" id="54478448"/>
<dbReference type="RefSeq" id="XP_033587921.1">
    <property type="nucleotide sequence ID" value="XM_033737446.1"/>
</dbReference>
<accession>A0A6A6PNS9</accession>
<dbReference type="GO" id="GO:0046872">
    <property type="term" value="F:metal ion binding"/>
    <property type="evidence" value="ECO:0007669"/>
    <property type="project" value="InterPro"/>
</dbReference>
<keyword evidence="3" id="KW-0547">Nucleotide-binding</keyword>
<dbReference type="Gene3D" id="3.30.1490.20">
    <property type="entry name" value="ATP-grasp fold, A domain"/>
    <property type="match status" value="1"/>
</dbReference>
<feature type="domain" description="ATP-grasp" evidence="4">
    <location>
        <begin position="162"/>
        <end position="377"/>
    </location>
</feature>
<name>A0A6A6PNS9_9PEZI</name>
<reference evidence="5" key="1">
    <citation type="journal article" date="2020" name="Stud. Mycol.">
        <title>101 Dothideomycetes genomes: a test case for predicting lifestyles and emergence of pathogens.</title>
        <authorList>
            <person name="Haridas S."/>
            <person name="Albert R."/>
            <person name="Binder M."/>
            <person name="Bloem J."/>
            <person name="Labutti K."/>
            <person name="Salamov A."/>
            <person name="Andreopoulos B."/>
            <person name="Baker S."/>
            <person name="Barry K."/>
            <person name="Bills G."/>
            <person name="Bluhm B."/>
            <person name="Cannon C."/>
            <person name="Castanera R."/>
            <person name="Culley D."/>
            <person name="Daum C."/>
            <person name="Ezra D."/>
            <person name="Gonzalez J."/>
            <person name="Henrissat B."/>
            <person name="Kuo A."/>
            <person name="Liang C."/>
            <person name="Lipzen A."/>
            <person name="Lutzoni F."/>
            <person name="Magnuson J."/>
            <person name="Mondo S."/>
            <person name="Nolan M."/>
            <person name="Ohm R."/>
            <person name="Pangilinan J."/>
            <person name="Park H.-J."/>
            <person name="Ramirez L."/>
            <person name="Alfaro M."/>
            <person name="Sun H."/>
            <person name="Tritt A."/>
            <person name="Yoshinaga Y."/>
            <person name="Zwiers L.-H."/>
            <person name="Turgeon B."/>
            <person name="Goodwin S."/>
            <person name="Spatafora J."/>
            <person name="Crous P."/>
            <person name="Grigoriev I."/>
        </authorList>
    </citation>
    <scope>NUCLEOTIDE SEQUENCE</scope>
    <source>
        <strain evidence="5">CBS 113389</strain>
    </source>
</reference>
<dbReference type="PANTHER" id="PTHR23132:SF23">
    <property type="entry name" value="D-ALANINE--D-ALANINE LIGASE B"/>
    <property type="match status" value="1"/>
</dbReference>
<protein>
    <submittedName>
        <fullName evidence="5">D-alanine--D-alanine ligase</fullName>
    </submittedName>
</protein>